<dbReference type="EMBL" id="CPYI01000003">
    <property type="protein sequence ID" value="CNE35791.1"/>
    <property type="molecule type" value="Genomic_DNA"/>
</dbReference>
<dbReference type="Gene3D" id="3.40.50.2000">
    <property type="entry name" value="Glycogen Phosphorylase B"/>
    <property type="match status" value="2"/>
</dbReference>
<dbReference type="Proteomes" id="UP000045824">
    <property type="component" value="Unassembled WGS sequence"/>
</dbReference>
<evidence type="ECO:0000313" key="1">
    <source>
        <dbReference type="EMBL" id="CNE35791.1"/>
    </source>
</evidence>
<protein>
    <recommendedName>
        <fullName evidence="3">Glycosyl transferase</fullName>
    </recommendedName>
</protein>
<accession>A0A0T9KW36</accession>
<dbReference type="RefSeq" id="WP_050118575.1">
    <property type="nucleotide sequence ID" value="NZ_CAWMAB010000003.1"/>
</dbReference>
<dbReference type="AlphaFoldDB" id="A0A0T9KW36"/>
<evidence type="ECO:0000313" key="2">
    <source>
        <dbReference type="Proteomes" id="UP000045824"/>
    </source>
</evidence>
<reference evidence="1 2" key="1">
    <citation type="submission" date="2015-03" db="EMBL/GenBank/DDBJ databases">
        <authorList>
            <person name="Murphy D."/>
        </authorList>
    </citation>
    <scope>NUCLEOTIDE SEQUENCE [LARGE SCALE GENOMIC DNA]</scope>
    <source>
        <strain evidence="1 2">FCF326</strain>
    </source>
</reference>
<proteinExistence type="predicted"/>
<organism evidence="1 2">
    <name type="scientific">Yersinia kristensenii</name>
    <dbReference type="NCBI Taxonomy" id="28152"/>
    <lineage>
        <taxon>Bacteria</taxon>
        <taxon>Pseudomonadati</taxon>
        <taxon>Pseudomonadota</taxon>
        <taxon>Gammaproteobacteria</taxon>
        <taxon>Enterobacterales</taxon>
        <taxon>Yersiniaceae</taxon>
        <taxon>Yersinia</taxon>
    </lineage>
</organism>
<evidence type="ECO:0008006" key="3">
    <source>
        <dbReference type="Google" id="ProtNLM"/>
    </source>
</evidence>
<dbReference type="SUPFAM" id="SSF53756">
    <property type="entry name" value="UDP-Glycosyltransferase/glycogen phosphorylase"/>
    <property type="match status" value="1"/>
</dbReference>
<name>A0A0T9KW36_YERKR</name>
<sequence>MKILIVNYHYPPSATAHSYRWALLRCFFLQQGHSVDFICGGVTCEQDNENNIYRGNFPFTVKKGHSNFVSASNKSADGLKSKLLSLVKYTYRKIFWPDGLWHWLPFSLYQVFKLRKEKYDLVIGYSPTFSALIASSTYKIYNRNAKFIVDFGDPFSVSKEMPVNNYYLYKKLNHWIEKKIFSIADLISLTNEKTYDLYRAAHPDVTKFTVIPHLVNINEFYNNPVTPLNLKLKIGYIGAFHKGIREPHLATDKICSLSNYLVTKCQFDFYGPLNGIKLIDSKRINYHGVVGRDKALELMKNLNILINVENESCPMSPSKIYECMATGKPILNFLSSNGFSSFDEYPLVLNIDKNTSPDEIEQFILDNSNKILSKEEVENILSEKTLSFIGEKYLSVIGD</sequence>
<gene>
    <name evidence="1" type="ORF">ERS008491_01068</name>
</gene>